<sequence>MTSEFLRRVITAHIVLLLSVPMLSMAQLQEQKPLRIVVPYPPGGAADGVARLLSIALQERLKRTVIVDNKPGASTIVGAEFVARAAPDGNTLLLTTESTLATNPSLYQKLPYTQNDFVPLSLVVDMPMVLVAGSKVKASNVAQVIESARRSPGEPTYAVEFH</sequence>
<dbReference type="Gene3D" id="3.40.190.150">
    <property type="entry name" value="Bordetella uptake gene, domain 1"/>
    <property type="match status" value="1"/>
</dbReference>
<evidence type="ECO:0000256" key="1">
    <source>
        <dbReference type="ARBA" id="ARBA00006987"/>
    </source>
</evidence>
<accession>A0ABW1TV57</accession>
<evidence type="ECO:0000313" key="3">
    <source>
        <dbReference type="Proteomes" id="UP001596270"/>
    </source>
</evidence>
<dbReference type="Pfam" id="PF03401">
    <property type="entry name" value="TctC"/>
    <property type="match status" value="1"/>
</dbReference>
<organism evidence="2 3">
    <name type="scientific">Polaromonas aquatica</name>
    <dbReference type="NCBI Taxonomy" id="332657"/>
    <lineage>
        <taxon>Bacteria</taxon>
        <taxon>Pseudomonadati</taxon>
        <taxon>Pseudomonadota</taxon>
        <taxon>Betaproteobacteria</taxon>
        <taxon>Burkholderiales</taxon>
        <taxon>Comamonadaceae</taxon>
        <taxon>Polaromonas</taxon>
    </lineage>
</organism>
<dbReference type="PANTHER" id="PTHR42928:SF5">
    <property type="entry name" value="BLR1237 PROTEIN"/>
    <property type="match status" value="1"/>
</dbReference>
<evidence type="ECO:0000313" key="2">
    <source>
        <dbReference type="EMBL" id="MFC6280813.1"/>
    </source>
</evidence>
<dbReference type="InterPro" id="IPR005064">
    <property type="entry name" value="BUG"/>
</dbReference>
<name>A0ABW1TV57_9BURK</name>
<gene>
    <name evidence="2" type="ORF">ACFQND_06165</name>
</gene>
<proteinExistence type="inferred from homology"/>
<keyword evidence="3" id="KW-1185">Reference proteome</keyword>
<reference evidence="3" key="1">
    <citation type="journal article" date="2019" name="Int. J. Syst. Evol. Microbiol.">
        <title>The Global Catalogue of Microorganisms (GCM) 10K type strain sequencing project: providing services to taxonomists for standard genome sequencing and annotation.</title>
        <authorList>
            <consortium name="The Broad Institute Genomics Platform"/>
            <consortium name="The Broad Institute Genome Sequencing Center for Infectious Disease"/>
            <person name="Wu L."/>
            <person name="Ma J."/>
        </authorList>
    </citation>
    <scope>NUCLEOTIDE SEQUENCE [LARGE SCALE GENOMIC DNA]</scope>
    <source>
        <strain evidence="3">CCUG 39402</strain>
    </source>
</reference>
<dbReference type="PANTHER" id="PTHR42928">
    <property type="entry name" value="TRICARBOXYLATE-BINDING PROTEIN"/>
    <property type="match status" value="1"/>
</dbReference>
<dbReference type="EMBL" id="JBHSRS010000014">
    <property type="protein sequence ID" value="MFC6280813.1"/>
    <property type="molecule type" value="Genomic_DNA"/>
</dbReference>
<comment type="similarity">
    <text evidence="1">Belongs to the UPF0065 (bug) family.</text>
</comment>
<comment type="caution">
    <text evidence="2">The sequence shown here is derived from an EMBL/GenBank/DDBJ whole genome shotgun (WGS) entry which is preliminary data.</text>
</comment>
<dbReference type="Proteomes" id="UP001596270">
    <property type="component" value="Unassembled WGS sequence"/>
</dbReference>
<dbReference type="Gene3D" id="3.40.190.10">
    <property type="entry name" value="Periplasmic binding protein-like II"/>
    <property type="match status" value="1"/>
</dbReference>
<protein>
    <submittedName>
        <fullName evidence="2">Tripartite tricarboxylate transporter substrate-binding protein</fullName>
    </submittedName>
</protein>
<dbReference type="InterPro" id="IPR042100">
    <property type="entry name" value="Bug_dom1"/>
</dbReference>
<dbReference type="RefSeq" id="WP_371437640.1">
    <property type="nucleotide sequence ID" value="NZ_JBHSRS010000014.1"/>
</dbReference>